<feature type="chain" id="PRO_5035739892" evidence="1">
    <location>
        <begin position="16"/>
        <end position="97"/>
    </location>
</feature>
<feature type="signal peptide" evidence="1">
    <location>
        <begin position="1"/>
        <end position="15"/>
    </location>
</feature>
<dbReference type="EMBL" id="CAJJDO010000005">
    <property type="protein sequence ID" value="CAD8136250.1"/>
    <property type="molecule type" value="Genomic_DNA"/>
</dbReference>
<accession>A0A8S1SA42</accession>
<evidence type="ECO:0000313" key="3">
    <source>
        <dbReference type="Proteomes" id="UP000689195"/>
    </source>
</evidence>
<comment type="caution">
    <text evidence="2">The sequence shown here is derived from an EMBL/GenBank/DDBJ whole genome shotgun (WGS) entry which is preliminary data.</text>
</comment>
<dbReference type="AlphaFoldDB" id="A0A8S1SA42"/>
<organism evidence="2 3">
    <name type="scientific">Paramecium pentaurelia</name>
    <dbReference type="NCBI Taxonomy" id="43138"/>
    <lineage>
        <taxon>Eukaryota</taxon>
        <taxon>Sar</taxon>
        <taxon>Alveolata</taxon>
        <taxon>Ciliophora</taxon>
        <taxon>Intramacronucleata</taxon>
        <taxon>Oligohymenophorea</taxon>
        <taxon>Peniculida</taxon>
        <taxon>Parameciidae</taxon>
        <taxon>Paramecium</taxon>
    </lineage>
</organism>
<keyword evidence="3" id="KW-1185">Reference proteome</keyword>
<keyword evidence="1" id="KW-0732">Signal</keyword>
<name>A0A8S1SA42_9CILI</name>
<reference evidence="2" key="1">
    <citation type="submission" date="2021-01" db="EMBL/GenBank/DDBJ databases">
        <authorList>
            <consortium name="Genoscope - CEA"/>
            <person name="William W."/>
        </authorList>
    </citation>
    <scope>NUCLEOTIDE SEQUENCE</scope>
</reference>
<evidence type="ECO:0000256" key="1">
    <source>
        <dbReference type="SAM" id="SignalP"/>
    </source>
</evidence>
<proteinExistence type="predicted"/>
<gene>
    <name evidence="2" type="ORF">PPENT_87.1.T0050054</name>
</gene>
<protein>
    <submittedName>
        <fullName evidence="2">Uncharacterized protein</fullName>
    </submittedName>
</protein>
<sequence>MLYCFLVFDLHLLEILDFFKMEEELMLPQQEQEMLYLFLEMQLHWHNVNYGRTYYQICTIGSFTDMLEKMIIFHLKFQQKIFGLIDKEKFMTNYQIF</sequence>
<evidence type="ECO:0000313" key="2">
    <source>
        <dbReference type="EMBL" id="CAD8136250.1"/>
    </source>
</evidence>
<dbReference type="Proteomes" id="UP000689195">
    <property type="component" value="Unassembled WGS sequence"/>
</dbReference>